<proteinExistence type="predicted"/>
<evidence type="ECO:0000259" key="1">
    <source>
        <dbReference type="Pfam" id="PF21109"/>
    </source>
</evidence>
<dbReference type="Pfam" id="PF24674">
    <property type="entry name" value="MACPF_SNTX"/>
    <property type="match status" value="1"/>
</dbReference>
<dbReference type="AlphaFoldDB" id="A0A914X4G0"/>
<dbReference type="WBParaSite" id="PSAMB.scaffold598size46162.g7203.t1">
    <property type="protein sequence ID" value="PSAMB.scaffold598size46162.g7203.t1"/>
    <property type="gene ID" value="PSAMB.scaffold598size46162.g7203"/>
</dbReference>
<keyword evidence="3" id="KW-1185">Reference proteome</keyword>
<dbReference type="Proteomes" id="UP000887566">
    <property type="component" value="Unplaced"/>
</dbReference>
<sequence>MATNMYHEKQALQVSNRSEDRLLSLVRILLLVGGVEPNPGPVEAGQLEIAALGRPFNLGMLYDARSEKTIPGVTLWDNETLKANVEKKEHKKVKVEIFENDTISGKTTALNLQANLKLSFLSGLVDIGGSGEYLKDYCDTTTTERITLQYNSTSHWESLGMDHLSTDKLQHLGVLEHKSATHIVTAIEYGADAFFLFDRKMSNKTDGTKFEGSLKSEIKGLKVMLGGSAAGKSKEKITDKSESIHCKYYGDFSLSNYPTNIKEARAAIQEIHKHLQSESVPKKVYLYPLSLLTDKAMKLVAQISASLLQRTEKQLQSLIDTRLIVSGILKVPELQHFGALKKEFMDYRAQVETSELLFQEKLRAILPNIRGGSMQESELTKVLETWSASMFRSDKMEEAVHGFKNELNYLAKKLHRIWQKVDEEVGEELKIEFSKPDEIDDNTVPILALEFNIADFRGSLIKECEESLIFLKSLNDPPEKREIKQVHSWYNDSEQKILAMQNMDIFLSFVASARKGQSIATKEGLQPARFVCVPDKSKGERGKAKSPISIVEYNRRNGTEINLPSYLSPPTVTNLTSNSAELEVELPSEGLEHILSVLILAKVNEHEYEIIKAQEHDNRNETKMVVKCPSVIVHP</sequence>
<organism evidence="3 4">
    <name type="scientific">Plectus sambesii</name>
    <dbReference type="NCBI Taxonomy" id="2011161"/>
    <lineage>
        <taxon>Eukaryota</taxon>
        <taxon>Metazoa</taxon>
        <taxon>Ecdysozoa</taxon>
        <taxon>Nematoda</taxon>
        <taxon>Chromadorea</taxon>
        <taxon>Plectida</taxon>
        <taxon>Plectina</taxon>
        <taxon>Plectoidea</taxon>
        <taxon>Plectidae</taxon>
        <taxon>Plectus</taxon>
    </lineage>
</organism>
<reference evidence="4" key="1">
    <citation type="submission" date="2022-11" db="UniProtKB">
        <authorList>
            <consortium name="WormBaseParasite"/>
        </authorList>
    </citation>
    <scope>IDENTIFICATION</scope>
</reference>
<feature type="domain" description="Stonustoxin-like helical" evidence="1">
    <location>
        <begin position="317"/>
        <end position="406"/>
    </location>
</feature>
<dbReference type="InterPro" id="IPR056072">
    <property type="entry name" value="SNTX_MACPF/CDC-like_dom"/>
</dbReference>
<accession>A0A914X4G0</accession>
<evidence type="ECO:0000259" key="2">
    <source>
        <dbReference type="Pfam" id="PF24674"/>
    </source>
</evidence>
<name>A0A914X4G0_9BILA</name>
<dbReference type="PANTHER" id="PTHR31594:SF14">
    <property type="entry name" value="FIBRONECTIN TYPE-III DOMAIN-CONTAINING PROTEIN"/>
    <property type="match status" value="1"/>
</dbReference>
<protein>
    <submittedName>
        <fullName evidence="4">SNTX thioredoxin-like domain-containing protein</fullName>
    </submittedName>
</protein>
<dbReference type="InterPro" id="IPR052090">
    <property type="entry name" value="Cytolytic_pore-forming_toxin"/>
</dbReference>
<feature type="domain" description="SNTX MACPF/CDC-like" evidence="2">
    <location>
        <begin position="50"/>
        <end position="269"/>
    </location>
</feature>
<evidence type="ECO:0000313" key="4">
    <source>
        <dbReference type="WBParaSite" id="PSAMB.scaffold598size46162.g7203.t1"/>
    </source>
</evidence>
<evidence type="ECO:0000313" key="3">
    <source>
        <dbReference type="Proteomes" id="UP000887566"/>
    </source>
</evidence>
<dbReference type="InterPro" id="IPR048997">
    <property type="entry name" value="Stonustoxin-like_helical"/>
</dbReference>
<dbReference type="PANTHER" id="PTHR31594">
    <property type="entry name" value="AIG1-TYPE G DOMAIN-CONTAINING PROTEIN"/>
    <property type="match status" value="1"/>
</dbReference>
<dbReference type="Pfam" id="PF21109">
    <property type="entry name" value="Stonustoxin_helical"/>
    <property type="match status" value="1"/>
</dbReference>